<dbReference type="Pfam" id="PF14100">
    <property type="entry name" value="DUF6807"/>
    <property type="match status" value="1"/>
</dbReference>
<accession>A0A5C5XJ80</accession>
<keyword evidence="2" id="KW-1185">Reference proteome</keyword>
<dbReference type="Proteomes" id="UP000316095">
    <property type="component" value="Unassembled WGS sequence"/>
</dbReference>
<proteinExistence type="predicted"/>
<comment type="caution">
    <text evidence="1">The sequence shown here is derived from an EMBL/GenBank/DDBJ whole genome shotgun (WGS) entry which is preliminary data.</text>
</comment>
<reference evidence="1 2" key="1">
    <citation type="submission" date="2019-02" db="EMBL/GenBank/DDBJ databases">
        <title>Deep-cultivation of Planctomycetes and their phenomic and genomic characterization uncovers novel biology.</title>
        <authorList>
            <person name="Wiegand S."/>
            <person name="Jogler M."/>
            <person name="Boedeker C."/>
            <person name="Pinto D."/>
            <person name="Vollmers J."/>
            <person name="Rivas-Marin E."/>
            <person name="Kohn T."/>
            <person name="Peeters S.H."/>
            <person name="Heuer A."/>
            <person name="Rast P."/>
            <person name="Oberbeckmann S."/>
            <person name="Bunk B."/>
            <person name="Jeske O."/>
            <person name="Meyerdierks A."/>
            <person name="Storesund J.E."/>
            <person name="Kallscheuer N."/>
            <person name="Luecker S."/>
            <person name="Lage O.M."/>
            <person name="Pohl T."/>
            <person name="Merkel B.J."/>
            <person name="Hornburger P."/>
            <person name="Mueller R.-W."/>
            <person name="Bruemmer F."/>
            <person name="Labrenz M."/>
            <person name="Spormann A.M."/>
            <person name="Op Den Camp H."/>
            <person name="Overmann J."/>
            <person name="Amann R."/>
            <person name="Jetten M.S.M."/>
            <person name="Mascher T."/>
            <person name="Medema M.H."/>
            <person name="Devos D.P."/>
            <person name="Kaster A.-K."/>
            <person name="Ovreas L."/>
            <person name="Rohde M."/>
            <person name="Galperin M.Y."/>
            <person name="Jogler C."/>
        </authorList>
    </citation>
    <scope>NUCLEOTIDE SEQUENCE [LARGE SCALE GENOMIC DNA]</scope>
    <source>
        <strain evidence="1 2">Pan54</strain>
    </source>
</reference>
<evidence type="ECO:0000313" key="1">
    <source>
        <dbReference type="EMBL" id="TWT62778.1"/>
    </source>
</evidence>
<dbReference type="InterPro" id="IPR029475">
    <property type="entry name" value="DUF6807"/>
</dbReference>
<organism evidence="1 2">
    <name type="scientific">Rubinisphaera italica</name>
    <dbReference type="NCBI Taxonomy" id="2527969"/>
    <lineage>
        <taxon>Bacteria</taxon>
        <taxon>Pseudomonadati</taxon>
        <taxon>Planctomycetota</taxon>
        <taxon>Planctomycetia</taxon>
        <taxon>Planctomycetales</taxon>
        <taxon>Planctomycetaceae</taxon>
        <taxon>Rubinisphaera</taxon>
    </lineage>
</organism>
<dbReference type="OrthoDB" id="253611at2"/>
<dbReference type="AlphaFoldDB" id="A0A5C5XJ80"/>
<evidence type="ECO:0000313" key="2">
    <source>
        <dbReference type="Proteomes" id="UP000316095"/>
    </source>
</evidence>
<dbReference type="EMBL" id="SJPG01000001">
    <property type="protein sequence ID" value="TWT62778.1"/>
    <property type="molecule type" value="Genomic_DNA"/>
</dbReference>
<protein>
    <recommendedName>
        <fullName evidence="3">Methane oxygenase PmoA</fullName>
    </recommendedName>
</protein>
<name>A0A5C5XJ80_9PLAN</name>
<gene>
    <name evidence="1" type="ORF">Pan54_35230</name>
</gene>
<evidence type="ECO:0008006" key="3">
    <source>
        <dbReference type="Google" id="ProtNLM"/>
    </source>
</evidence>
<dbReference type="RefSeq" id="WP_146504601.1">
    <property type="nucleotide sequence ID" value="NZ_SJPG01000001.1"/>
</dbReference>
<sequence length="324" mass="36775">MTNTKHFLQFLMLMSIVYSGTVSEVSADDKSLSTGFQLQDIEGDHLDVTYNGKPVGRYMYDLDLSSDEKRHETYKPFLHVMNPTGEAPITKGAGGQFTHHRGIFRGWAKLKLNNEQYDTWHMKKVVQKHVRFTGNQSNAEEAAFTSVILYRTDDGKALFEEDRTMSFKTPPQGGFAMIDVTSIVKARQGKLTLDGDPEHAGLQFRPANEVEKSKTRYCFPKENADPKKDRDYPWVAESFVVEGKQYNVIYLNHPENTKGAIFSAYRDYGRFGAWFKTDIPEGASDTTQVRFVITEGEMPTPEFIQQQYNTYTGSDAPVPSVTIQ</sequence>